<dbReference type="EMBL" id="JBHSPH010000001">
    <property type="protein sequence ID" value="MFC5861216.1"/>
    <property type="molecule type" value="Genomic_DNA"/>
</dbReference>
<sequence length="79" mass="9319">MNCPYCGTPKFRTSRVRISDIPRLALLQFPVRCRLCRERFYVGLSLALNLLQSQKVREREEEALRRDKYKNEKSGETIA</sequence>
<comment type="caution">
    <text evidence="2">The sequence shown here is derived from an EMBL/GenBank/DDBJ whole genome shotgun (WGS) entry which is preliminary data.</text>
</comment>
<reference evidence="3" key="1">
    <citation type="journal article" date="2019" name="Int. J. Syst. Evol. Microbiol.">
        <title>The Global Catalogue of Microorganisms (GCM) 10K type strain sequencing project: providing services to taxonomists for standard genome sequencing and annotation.</title>
        <authorList>
            <consortium name="The Broad Institute Genomics Platform"/>
            <consortium name="The Broad Institute Genome Sequencing Center for Infectious Disease"/>
            <person name="Wu L."/>
            <person name="Ma J."/>
        </authorList>
    </citation>
    <scope>NUCLEOTIDE SEQUENCE [LARGE SCALE GENOMIC DNA]</scope>
    <source>
        <strain evidence="3">JCM 4087</strain>
    </source>
</reference>
<proteinExistence type="predicted"/>
<evidence type="ECO:0000256" key="1">
    <source>
        <dbReference type="SAM" id="MobiDB-lite"/>
    </source>
</evidence>
<organism evidence="2 3">
    <name type="scientific">Acidicapsa dinghuensis</name>
    <dbReference type="NCBI Taxonomy" id="2218256"/>
    <lineage>
        <taxon>Bacteria</taxon>
        <taxon>Pseudomonadati</taxon>
        <taxon>Acidobacteriota</taxon>
        <taxon>Terriglobia</taxon>
        <taxon>Terriglobales</taxon>
        <taxon>Acidobacteriaceae</taxon>
        <taxon>Acidicapsa</taxon>
    </lineage>
</organism>
<dbReference type="RefSeq" id="WP_263334169.1">
    <property type="nucleotide sequence ID" value="NZ_JAGSYH010000002.1"/>
</dbReference>
<name>A0ABW1EAC4_9BACT</name>
<feature type="region of interest" description="Disordered" evidence="1">
    <location>
        <begin position="57"/>
        <end position="79"/>
    </location>
</feature>
<gene>
    <name evidence="2" type="ORF">ACFPT7_02805</name>
</gene>
<protein>
    <submittedName>
        <fullName evidence="2">Uncharacterized protein</fullName>
    </submittedName>
</protein>
<dbReference type="Proteomes" id="UP001596091">
    <property type="component" value="Unassembled WGS sequence"/>
</dbReference>
<evidence type="ECO:0000313" key="3">
    <source>
        <dbReference type="Proteomes" id="UP001596091"/>
    </source>
</evidence>
<accession>A0ABW1EAC4</accession>
<evidence type="ECO:0000313" key="2">
    <source>
        <dbReference type="EMBL" id="MFC5861216.1"/>
    </source>
</evidence>
<keyword evidence="3" id="KW-1185">Reference proteome</keyword>